<accession>A0ABQ4EMP4</accession>
<organism evidence="2 3">
    <name type="scientific">Plantactinospora mayteni</name>
    <dbReference type="NCBI Taxonomy" id="566021"/>
    <lineage>
        <taxon>Bacteria</taxon>
        <taxon>Bacillati</taxon>
        <taxon>Actinomycetota</taxon>
        <taxon>Actinomycetes</taxon>
        <taxon>Micromonosporales</taxon>
        <taxon>Micromonosporaceae</taxon>
        <taxon>Plantactinospora</taxon>
    </lineage>
</organism>
<dbReference type="SUPFAM" id="SSF46894">
    <property type="entry name" value="C-terminal effector domain of the bipartite response regulators"/>
    <property type="match status" value="1"/>
</dbReference>
<reference evidence="2 3" key="1">
    <citation type="submission" date="2021-01" db="EMBL/GenBank/DDBJ databases">
        <title>Whole genome shotgun sequence of Plantactinospora mayteni NBRC 109088.</title>
        <authorList>
            <person name="Komaki H."/>
            <person name="Tamura T."/>
        </authorList>
    </citation>
    <scope>NUCLEOTIDE SEQUENCE [LARGE SCALE GENOMIC DNA]</scope>
    <source>
        <strain evidence="2 3">NBRC 109088</strain>
    </source>
</reference>
<dbReference type="InterPro" id="IPR051797">
    <property type="entry name" value="TrmB-like"/>
</dbReference>
<proteinExistence type="predicted"/>
<dbReference type="EMBL" id="BONX01000012">
    <property type="protein sequence ID" value="GIG95931.1"/>
    <property type="molecule type" value="Genomic_DNA"/>
</dbReference>
<dbReference type="Gene3D" id="1.10.10.10">
    <property type="entry name" value="Winged helix-like DNA-binding domain superfamily/Winged helix DNA-binding domain"/>
    <property type="match status" value="1"/>
</dbReference>
<dbReference type="PANTHER" id="PTHR34293">
    <property type="entry name" value="HTH-TYPE TRANSCRIPTIONAL REGULATOR TRMBL2"/>
    <property type="match status" value="1"/>
</dbReference>
<keyword evidence="3" id="KW-1185">Reference proteome</keyword>
<protein>
    <recommendedName>
        <fullName evidence="1">HTH luxR-type domain-containing protein</fullName>
    </recommendedName>
</protein>
<evidence type="ECO:0000259" key="1">
    <source>
        <dbReference type="SMART" id="SM00421"/>
    </source>
</evidence>
<comment type="caution">
    <text evidence="2">The sequence shown here is derived from an EMBL/GenBank/DDBJ whole genome shotgun (WGS) entry which is preliminary data.</text>
</comment>
<dbReference type="SMART" id="SM00421">
    <property type="entry name" value="HTH_LUXR"/>
    <property type="match status" value="1"/>
</dbReference>
<dbReference type="InterPro" id="IPR000792">
    <property type="entry name" value="Tscrpt_reg_LuxR_C"/>
</dbReference>
<dbReference type="Proteomes" id="UP000621500">
    <property type="component" value="Unassembled WGS sequence"/>
</dbReference>
<dbReference type="InterPro" id="IPR016032">
    <property type="entry name" value="Sig_transdc_resp-reg_C-effctor"/>
</dbReference>
<evidence type="ECO:0000313" key="3">
    <source>
        <dbReference type="Proteomes" id="UP000621500"/>
    </source>
</evidence>
<name>A0ABQ4EMP4_9ACTN</name>
<dbReference type="PANTHER" id="PTHR34293:SF1">
    <property type="entry name" value="HTH-TYPE TRANSCRIPTIONAL REGULATOR TRMBL2"/>
    <property type="match status" value="1"/>
</dbReference>
<feature type="domain" description="HTH luxR-type" evidence="1">
    <location>
        <begin position="157"/>
        <end position="214"/>
    </location>
</feature>
<gene>
    <name evidence="2" type="ORF">Pma05_25040</name>
</gene>
<sequence length="221" mass="24060">MADERVITVRGEDELVRRAGHLFAGARTEFVCAATDLETWSRTTARMRVASVAGRNVPAGLTVRKLYTPAALVVDEQRAQLANAVASGIRVRICAAPLPHETIVIDRKVMILAGAVRGADREFTVTTLPTLIDGVYALFQATWDGADEVDGWLRADAPRLDPTGRTVLRALASGLTDEAAARRLGMPLRTYRRRVAELLRELGSESRFQAGLRAGNLGLNR</sequence>
<dbReference type="InterPro" id="IPR036388">
    <property type="entry name" value="WH-like_DNA-bd_sf"/>
</dbReference>
<evidence type="ECO:0000313" key="2">
    <source>
        <dbReference type="EMBL" id="GIG95931.1"/>
    </source>
</evidence>